<accession>A0AAP0MUL3</accession>
<comment type="caution">
    <text evidence="7">The sequence shown here is derived from an EMBL/GenBank/DDBJ whole genome shotgun (WGS) entry which is preliminary data.</text>
</comment>
<dbReference type="Gene3D" id="2.170.150.80">
    <property type="entry name" value="NAC domain"/>
    <property type="match status" value="1"/>
</dbReference>
<keyword evidence="4" id="KW-0539">Nucleus</keyword>
<dbReference type="AlphaFoldDB" id="A0AAP0MUL3"/>
<evidence type="ECO:0000256" key="2">
    <source>
        <dbReference type="ARBA" id="ARBA00023125"/>
    </source>
</evidence>
<feature type="compositionally biased region" description="Basic and acidic residues" evidence="5">
    <location>
        <begin position="174"/>
        <end position="189"/>
    </location>
</feature>
<evidence type="ECO:0000256" key="3">
    <source>
        <dbReference type="ARBA" id="ARBA00023163"/>
    </source>
</evidence>
<feature type="compositionally biased region" description="Polar residues" evidence="5">
    <location>
        <begin position="229"/>
        <end position="246"/>
    </location>
</feature>
<dbReference type="SUPFAM" id="SSF101941">
    <property type="entry name" value="NAC domain"/>
    <property type="match status" value="1"/>
</dbReference>
<keyword evidence="8" id="KW-1185">Reference proteome</keyword>
<organism evidence="7 8">
    <name type="scientific">Citrus x changshan-huyou</name>
    <dbReference type="NCBI Taxonomy" id="2935761"/>
    <lineage>
        <taxon>Eukaryota</taxon>
        <taxon>Viridiplantae</taxon>
        <taxon>Streptophyta</taxon>
        <taxon>Embryophyta</taxon>
        <taxon>Tracheophyta</taxon>
        <taxon>Spermatophyta</taxon>
        <taxon>Magnoliopsida</taxon>
        <taxon>eudicotyledons</taxon>
        <taxon>Gunneridae</taxon>
        <taxon>Pentapetalae</taxon>
        <taxon>rosids</taxon>
        <taxon>malvids</taxon>
        <taxon>Sapindales</taxon>
        <taxon>Rutaceae</taxon>
        <taxon>Aurantioideae</taxon>
        <taxon>Citrus</taxon>
    </lineage>
</organism>
<dbReference type="GO" id="GO:0003677">
    <property type="term" value="F:DNA binding"/>
    <property type="evidence" value="ECO:0007669"/>
    <property type="project" value="UniProtKB-KW"/>
</dbReference>
<feature type="region of interest" description="Disordered" evidence="5">
    <location>
        <begin position="172"/>
        <end position="198"/>
    </location>
</feature>
<dbReference type="InterPro" id="IPR036093">
    <property type="entry name" value="NAC_dom_sf"/>
</dbReference>
<evidence type="ECO:0000313" key="8">
    <source>
        <dbReference type="Proteomes" id="UP001428341"/>
    </source>
</evidence>
<dbReference type="PROSITE" id="PS51005">
    <property type="entry name" value="NAC"/>
    <property type="match status" value="1"/>
</dbReference>
<dbReference type="EMBL" id="JBCGBO010000002">
    <property type="protein sequence ID" value="KAK9221058.1"/>
    <property type="molecule type" value="Genomic_DNA"/>
</dbReference>
<evidence type="ECO:0000313" key="7">
    <source>
        <dbReference type="EMBL" id="KAK9221058.1"/>
    </source>
</evidence>
<keyword evidence="3" id="KW-0804">Transcription</keyword>
<dbReference type="PANTHER" id="PTHR31719:SF179">
    <property type="entry name" value="OS08G0148400 PROTEIN"/>
    <property type="match status" value="1"/>
</dbReference>
<dbReference type="PANTHER" id="PTHR31719">
    <property type="entry name" value="NAC TRANSCRIPTION FACTOR 56"/>
    <property type="match status" value="1"/>
</dbReference>
<gene>
    <name evidence="7" type="ORF">WN944_009482</name>
</gene>
<keyword evidence="2" id="KW-0238">DNA-binding</keyword>
<feature type="domain" description="NAC" evidence="6">
    <location>
        <begin position="15"/>
        <end position="169"/>
    </location>
</feature>
<name>A0AAP0MUL3_9ROSI</name>
<dbReference type="InterPro" id="IPR003441">
    <property type="entry name" value="NAC-dom"/>
</dbReference>
<dbReference type="Proteomes" id="UP001428341">
    <property type="component" value="Unassembled WGS sequence"/>
</dbReference>
<dbReference type="GO" id="GO:0006355">
    <property type="term" value="P:regulation of DNA-templated transcription"/>
    <property type="evidence" value="ECO:0007669"/>
    <property type="project" value="InterPro"/>
</dbReference>
<evidence type="ECO:0000256" key="4">
    <source>
        <dbReference type="ARBA" id="ARBA00023242"/>
    </source>
</evidence>
<sequence length="385" mass="43696">MESSIDNDNSYLDSFPPGIRFCPLDDELIMYYLKKKVRNEPLPPTRIMDVQLYKFSPAQLEVMYKKRREKEMFFFTQRDRKHQNGSLPNRVTGDSSGFWKATSGDKEVKFNGEIIGFKKTLAFYKRTSNSTEKTNWIMHEFRAEDNPPPSKKDGIDMKLDWVLCRIYHRGSKSKRADQASEEDQYHGDDQSVDQPIQLNPNINELVLISREYNNPSKEMAKPPSILPQEGQSSAEISQSGNPMQNNAIATNTQYANPSHDNTLANDNVAANFTQHADHSQNNSLAPNAFVSAMQFSSDIPYNYANASSLDNMHCQLPLQSGFLEIAQSSNSMIAMDAELQAFAVITESLNVLSPLPQAPVYPFKSSYARNDPLWMSTLPEFQNDF</sequence>
<evidence type="ECO:0000256" key="1">
    <source>
        <dbReference type="ARBA" id="ARBA00023015"/>
    </source>
</evidence>
<dbReference type="Pfam" id="PF02365">
    <property type="entry name" value="NAM"/>
    <property type="match status" value="1"/>
</dbReference>
<feature type="region of interest" description="Disordered" evidence="5">
    <location>
        <begin position="216"/>
        <end position="246"/>
    </location>
</feature>
<protein>
    <recommendedName>
        <fullName evidence="6">NAC domain-containing protein</fullName>
    </recommendedName>
</protein>
<evidence type="ECO:0000259" key="6">
    <source>
        <dbReference type="PROSITE" id="PS51005"/>
    </source>
</evidence>
<proteinExistence type="predicted"/>
<evidence type="ECO:0000256" key="5">
    <source>
        <dbReference type="SAM" id="MobiDB-lite"/>
    </source>
</evidence>
<reference evidence="7 8" key="1">
    <citation type="submission" date="2024-05" db="EMBL/GenBank/DDBJ databases">
        <title>Haplotype-resolved chromosome-level genome assembly of Huyou (Citrus changshanensis).</title>
        <authorList>
            <person name="Miao C."/>
            <person name="Chen W."/>
            <person name="Wu Y."/>
            <person name="Wang L."/>
            <person name="Zhao S."/>
            <person name="Grierson D."/>
            <person name="Xu C."/>
            <person name="Chen K."/>
        </authorList>
    </citation>
    <scope>NUCLEOTIDE SEQUENCE [LARGE SCALE GENOMIC DNA]</scope>
    <source>
        <strain evidence="7">01-14</strain>
        <tissue evidence="7">Leaf</tissue>
    </source>
</reference>
<keyword evidence="1" id="KW-0805">Transcription regulation</keyword>